<evidence type="ECO:0000256" key="1">
    <source>
        <dbReference type="SAM" id="Coils"/>
    </source>
</evidence>
<feature type="coiled-coil region" evidence="1">
    <location>
        <begin position="279"/>
        <end position="345"/>
    </location>
</feature>
<evidence type="ECO:0000313" key="4">
    <source>
        <dbReference type="Proteomes" id="UP000192927"/>
    </source>
</evidence>
<evidence type="ECO:0000256" key="2">
    <source>
        <dbReference type="SAM" id="MobiDB-lite"/>
    </source>
</evidence>
<keyword evidence="4" id="KW-1185">Reference proteome</keyword>
<dbReference type="AlphaFoldDB" id="A0A1W5DDI7"/>
<protein>
    <submittedName>
        <fullName evidence="3">Uncharacterized protein</fullName>
    </submittedName>
</protein>
<feature type="region of interest" description="Disordered" evidence="2">
    <location>
        <begin position="503"/>
        <end position="694"/>
    </location>
</feature>
<feature type="compositionally biased region" description="Basic residues" evidence="2">
    <location>
        <begin position="566"/>
        <end position="576"/>
    </location>
</feature>
<reference evidence="4" key="1">
    <citation type="submission" date="2017-03" db="EMBL/GenBank/DDBJ databases">
        <authorList>
            <person name="Sharma R."/>
            <person name="Thines M."/>
        </authorList>
    </citation>
    <scope>NUCLEOTIDE SEQUENCE [LARGE SCALE GENOMIC DNA]</scope>
</reference>
<dbReference type="Proteomes" id="UP000192927">
    <property type="component" value="Unassembled WGS sequence"/>
</dbReference>
<dbReference type="EMBL" id="FWEW01003789">
    <property type="protein sequence ID" value="SLM41111.1"/>
    <property type="molecule type" value="Genomic_DNA"/>
</dbReference>
<evidence type="ECO:0000313" key="3">
    <source>
        <dbReference type="EMBL" id="SLM41111.1"/>
    </source>
</evidence>
<organism evidence="3 4">
    <name type="scientific">Lasallia pustulata</name>
    <dbReference type="NCBI Taxonomy" id="136370"/>
    <lineage>
        <taxon>Eukaryota</taxon>
        <taxon>Fungi</taxon>
        <taxon>Dikarya</taxon>
        <taxon>Ascomycota</taxon>
        <taxon>Pezizomycotina</taxon>
        <taxon>Lecanoromycetes</taxon>
        <taxon>OSLEUM clade</taxon>
        <taxon>Umbilicariomycetidae</taxon>
        <taxon>Umbilicariales</taxon>
        <taxon>Umbilicariaceae</taxon>
        <taxon>Lasallia</taxon>
    </lineage>
</organism>
<keyword evidence="1" id="KW-0175">Coiled coil</keyword>
<accession>A0A1W5DDI7</accession>
<feature type="compositionally biased region" description="Basic and acidic residues" evidence="2">
    <location>
        <begin position="684"/>
        <end position="694"/>
    </location>
</feature>
<proteinExistence type="predicted"/>
<name>A0A1W5DDI7_9LECA</name>
<feature type="compositionally biased region" description="Basic and acidic residues" evidence="2">
    <location>
        <begin position="504"/>
        <end position="516"/>
    </location>
</feature>
<sequence length="694" mass="80954">MPQPRKYSIEEVLNFTVKDIQGRNFVDVQVKGWLKLTSEQREQCIMKLRDLVCQRDQMAHSVAVDANELEERLNRVERSRSPTPILPPYDPNAPEFLEENLTMERKAHEALVGDNGRPCYPIELGFEVFDNPGQYKDIFEYWRGESGYHRSQLMFHAQLVRWEKFRRFQQKNRRYFIFHSRFPELQQKVLERRRRHGLDGDVQLLEEQSKQSRLDDWMEYQDYELGESERLEKEYKEDEARLVSRRKALAEAGVSALEEIQELEFGSYYSLAVKCSGEEGRAEKKEESAERKLRLAEKRLKAAESDELGERVERATWVRLFLKEVESAQMRLDKLQRLAEDAERNLEPFNRWWLARQIEWRKKRLEYPEEEARRMIDLEFESTEFQDQKKKHTELGKKAYEARFMRFRAKKEVGFAEEGYKAAQSDDIRETIERAALIKVAQEEVRSAQAHFEEARELTEKIKLKGKVISALSYIPLIRGKIKRHNVLLEWIEQQRRKIAGGRADIEKEGGQDRSKRASSRVLRNHPATEPSRPNKPPKANGREEKQSTARSIHSPVDPAKVSKAPNKRRSPRRKMSVPCDASQAVEKTTTDSSAPEPRSKQAFKVKDAMPASLRPIHSSRVSKPGAKRPTRLCRGGTKLTPTTGVRRRTREDKLGTLPTPSTDRKAMQQSANASLRRSTRTTKPPERFHPGYT</sequence>
<feature type="compositionally biased region" description="Polar residues" evidence="2">
    <location>
        <begin position="668"/>
        <end position="677"/>
    </location>
</feature>